<dbReference type="OrthoDB" id="9789229at2"/>
<name>A0A1Q2D5D9_9ENTE</name>
<dbReference type="AlphaFoldDB" id="A0A1Q2D5D9"/>
<reference evidence="1 2" key="1">
    <citation type="journal article" date="2010" name="Int. J. Syst. Evol. Microbiol.">
        <title>Vagococcus penaei sp. nov., isolated from spoilage microbiota of cooked shrimp (Penaeus vannamei).</title>
        <authorList>
            <person name="Jaffres E."/>
            <person name="Prevost H."/>
            <person name="Rossero A."/>
            <person name="Joffraud J.J."/>
            <person name="Dousset X."/>
        </authorList>
    </citation>
    <scope>NUCLEOTIDE SEQUENCE [LARGE SCALE GENOMIC DNA]</scope>
    <source>
        <strain evidence="1 2">CD276</strain>
    </source>
</reference>
<evidence type="ECO:0000313" key="2">
    <source>
        <dbReference type="Proteomes" id="UP000188246"/>
    </source>
</evidence>
<evidence type="ECO:0000313" key="1">
    <source>
        <dbReference type="EMBL" id="AQP53608.1"/>
    </source>
</evidence>
<sequence length="263" mass="30850">MFSVNQAILLFFIYSVLGWLWETVYCSLKDKKFDYRGFLTGPYCPIYGFGVVSVLYFVEPYQNNIVLLYVYSAVLVTVLEYLTSYVLEKAFHATWWDYHDVPLNINGRIAIPISLFWGLACVFVVKIVQPEVMLFVDLLERHFGLILPIIIIVVMVSDLIYTVVNMVAFRQAMVAWSKEIDKAKAEISQQFALERQKSHDKQVISQTELLQKLREKRGELTHLPRLNFNQRRMLQNFNRLKVKNIDSMDELRDVIKQARHKNN</sequence>
<dbReference type="RefSeq" id="WP_077275698.1">
    <property type="nucleotide sequence ID" value="NZ_CP019609.1"/>
</dbReference>
<dbReference type="STRING" id="633807.BW732_04745"/>
<dbReference type="Pfam" id="PF06541">
    <property type="entry name" value="ABC_trans_CmpB"/>
    <property type="match status" value="1"/>
</dbReference>
<dbReference type="Proteomes" id="UP000188246">
    <property type="component" value="Chromosome"/>
</dbReference>
<accession>A0A1Q2D5D9</accession>
<dbReference type="InterPro" id="IPR010540">
    <property type="entry name" value="CmpB_TMEM229"/>
</dbReference>
<gene>
    <name evidence="1" type="ORF">BW732_04745</name>
</gene>
<proteinExistence type="predicted"/>
<dbReference type="KEGG" id="vpi:BW732_04745"/>
<organism evidence="1 2">
    <name type="scientific">Vagococcus penaei</name>
    <dbReference type="NCBI Taxonomy" id="633807"/>
    <lineage>
        <taxon>Bacteria</taxon>
        <taxon>Bacillati</taxon>
        <taxon>Bacillota</taxon>
        <taxon>Bacilli</taxon>
        <taxon>Lactobacillales</taxon>
        <taxon>Enterococcaceae</taxon>
        <taxon>Vagococcus</taxon>
    </lineage>
</organism>
<keyword evidence="2" id="KW-1185">Reference proteome</keyword>
<dbReference type="EMBL" id="CP019609">
    <property type="protein sequence ID" value="AQP53608.1"/>
    <property type="molecule type" value="Genomic_DNA"/>
</dbReference>
<protein>
    <submittedName>
        <fullName evidence="1">Uncharacterized protein</fullName>
    </submittedName>
</protein>